<dbReference type="EMBL" id="JAULSX010000001">
    <property type="protein sequence ID" value="KAK3500355.1"/>
    <property type="molecule type" value="Genomic_DNA"/>
</dbReference>
<gene>
    <name evidence="1" type="ORF">B0T23DRAFT_417674</name>
</gene>
<dbReference type="AlphaFoldDB" id="A0AAJ0IH81"/>
<keyword evidence="2" id="KW-1185">Reference proteome</keyword>
<dbReference type="GeneID" id="87877282"/>
<proteinExistence type="predicted"/>
<sequence length="331" mass="38000">MARLKHLPVEVRARICEFIGNIADAPSDFQPDPRELDNFFLLDKDDSPFSRVLFRIAVVGGPRRHIRSLFVTREGSEHNVAEEALAQFKQELRPLVLTRTIDELYDASYFRGFESGLSFEEFRDNRPWNYTATGFSTMLLLKFADYVLRAIIQLCPFLSGFHICCGIYDFKVHALARTKELRVINGFDDRVECPDEEITTFESIPTWNTILHLFKDTLELLVFDGYHSRFGDSKDRFGPTRMLSLEDFEKLAYLKVPLYMLRRDGHTLRVPKKGQKVLDLVRTKFPKGLKKADIVVFESSGSFEGLGGVTQNFIAPIKTSKVRLIEAITNS</sequence>
<protein>
    <submittedName>
        <fullName evidence="1">Uncharacterized protein</fullName>
    </submittedName>
</protein>
<accession>A0AAJ0IH81</accession>
<dbReference type="Proteomes" id="UP001285908">
    <property type="component" value="Unassembled WGS sequence"/>
</dbReference>
<evidence type="ECO:0000313" key="1">
    <source>
        <dbReference type="EMBL" id="KAK3500355.1"/>
    </source>
</evidence>
<reference evidence="1 2" key="1">
    <citation type="journal article" date="2023" name="Mol. Phylogenet. Evol.">
        <title>Genome-scale phylogeny and comparative genomics of the fungal order Sordariales.</title>
        <authorList>
            <person name="Hensen N."/>
            <person name="Bonometti L."/>
            <person name="Westerberg I."/>
            <person name="Brannstrom I.O."/>
            <person name="Guillou S."/>
            <person name="Cros-Aarteil S."/>
            <person name="Calhoun S."/>
            <person name="Haridas S."/>
            <person name="Kuo A."/>
            <person name="Mondo S."/>
            <person name="Pangilinan J."/>
            <person name="Riley R."/>
            <person name="LaButti K."/>
            <person name="Andreopoulos B."/>
            <person name="Lipzen A."/>
            <person name="Chen C."/>
            <person name="Yan M."/>
            <person name="Daum C."/>
            <person name="Ng V."/>
            <person name="Clum A."/>
            <person name="Steindorff A."/>
            <person name="Ohm R.A."/>
            <person name="Martin F."/>
            <person name="Silar P."/>
            <person name="Natvig D.O."/>
            <person name="Lalanne C."/>
            <person name="Gautier V."/>
            <person name="Ament-Velasquez S.L."/>
            <person name="Kruys A."/>
            <person name="Hutchinson M.I."/>
            <person name="Powell A.J."/>
            <person name="Barry K."/>
            <person name="Miller A.N."/>
            <person name="Grigoriev I.V."/>
            <person name="Debuchy R."/>
            <person name="Gladieux P."/>
            <person name="Hiltunen Thoren M."/>
            <person name="Johannesson H."/>
        </authorList>
    </citation>
    <scope>NUCLEOTIDE SEQUENCE [LARGE SCALE GENOMIC DNA]</scope>
    <source>
        <strain evidence="1 2">FGSC 10403</strain>
    </source>
</reference>
<comment type="caution">
    <text evidence="1">The sequence shown here is derived from an EMBL/GenBank/DDBJ whole genome shotgun (WGS) entry which is preliminary data.</text>
</comment>
<organism evidence="1 2">
    <name type="scientific">Neurospora hispaniola</name>
    <dbReference type="NCBI Taxonomy" id="588809"/>
    <lineage>
        <taxon>Eukaryota</taxon>
        <taxon>Fungi</taxon>
        <taxon>Dikarya</taxon>
        <taxon>Ascomycota</taxon>
        <taxon>Pezizomycotina</taxon>
        <taxon>Sordariomycetes</taxon>
        <taxon>Sordariomycetidae</taxon>
        <taxon>Sordariales</taxon>
        <taxon>Sordariaceae</taxon>
        <taxon>Neurospora</taxon>
    </lineage>
</organism>
<name>A0AAJ0IH81_9PEZI</name>
<dbReference type="RefSeq" id="XP_062697988.1">
    <property type="nucleotide sequence ID" value="XM_062839660.1"/>
</dbReference>
<evidence type="ECO:0000313" key="2">
    <source>
        <dbReference type="Proteomes" id="UP001285908"/>
    </source>
</evidence>